<dbReference type="InterPro" id="IPR005118">
    <property type="entry name" value="TRCF_C"/>
</dbReference>
<evidence type="ECO:0000256" key="7">
    <source>
        <dbReference type="ARBA" id="ARBA00023125"/>
    </source>
</evidence>
<evidence type="ECO:0000256" key="5">
    <source>
        <dbReference type="ARBA" id="ARBA00022806"/>
    </source>
</evidence>
<keyword evidence="4 9" id="KW-0378">Hydrolase</keyword>
<evidence type="ECO:0000259" key="10">
    <source>
        <dbReference type="PROSITE" id="PS51192"/>
    </source>
</evidence>
<dbReference type="EMBL" id="BRXR01000001">
    <property type="protein sequence ID" value="GLC29953.1"/>
    <property type="molecule type" value="Genomic_DNA"/>
</dbReference>
<evidence type="ECO:0000256" key="8">
    <source>
        <dbReference type="ARBA" id="ARBA00023204"/>
    </source>
</evidence>
<keyword evidence="5" id="KW-0347">Helicase</keyword>
<feature type="domain" description="Helicase C-terminal" evidence="11">
    <location>
        <begin position="811"/>
        <end position="977"/>
    </location>
</feature>
<dbReference type="HAMAP" id="MF_00969">
    <property type="entry name" value="TRCF"/>
    <property type="match status" value="1"/>
</dbReference>
<dbReference type="CDD" id="cd17991">
    <property type="entry name" value="DEXHc_TRCF"/>
    <property type="match status" value="1"/>
</dbReference>
<dbReference type="SMART" id="SM00982">
    <property type="entry name" value="TRCF"/>
    <property type="match status" value="1"/>
</dbReference>
<dbReference type="Gene3D" id="2.40.10.170">
    <property type="match status" value="1"/>
</dbReference>
<keyword evidence="7 9" id="KW-0238">DNA-binding</keyword>
<dbReference type="Pfam" id="PF00270">
    <property type="entry name" value="DEAD"/>
    <property type="match status" value="1"/>
</dbReference>
<name>A0ABQ5N414_9CLOT</name>
<keyword evidence="6 9" id="KW-0067">ATP-binding</keyword>
<comment type="subcellular location">
    <subcellularLocation>
        <location evidence="9">Cytoplasm</location>
    </subcellularLocation>
</comment>
<evidence type="ECO:0000256" key="2">
    <source>
        <dbReference type="ARBA" id="ARBA00022741"/>
    </source>
</evidence>
<dbReference type="InterPro" id="IPR004576">
    <property type="entry name" value="Mfd"/>
</dbReference>
<dbReference type="InterPro" id="IPR041471">
    <property type="entry name" value="UvrB_inter"/>
</dbReference>
<keyword evidence="2 9" id="KW-0547">Nucleotide-binding</keyword>
<dbReference type="InterPro" id="IPR001650">
    <property type="entry name" value="Helicase_C-like"/>
</dbReference>
<dbReference type="Pfam" id="PF02559">
    <property type="entry name" value="CarD_TRCF_RID"/>
    <property type="match status" value="1"/>
</dbReference>
<dbReference type="InterPro" id="IPR027417">
    <property type="entry name" value="P-loop_NTPase"/>
</dbReference>
<dbReference type="InterPro" id="IPR014001">
    <property type="entry name" value="Helicase_ATP-bd"/>
</dbReference>
<dbReference type="Gene3D" id="3.40.50.300">
    <property type="entry name" value="P-loop containing nucleotide triphosphate hydrolases"/>
    <property type="match status" value="2"/>
</dbReference>
<keyword evidence="13" id="KW-1185">Reference proteome</keyword>
<dbReference type="Proteomes" id="UP001208567">
    <property type="component" value="Unassembled WGS sequence"/>
</dbReference>
<dbReference type="SMART" id="SM00487">
    <property type="entry name" value="DEXDc"/>
    <property type="match status" value="1"/>
</dbReference>
<evidence type="ECO:0000256" key="1">
    <source>
        <dbReference type="ARBA" id="ARBA00022490"/>
    </source>
</evidence>
<dbReference type="Pfam" id="PF03461">
    <property type="entry name" value="TRCF"/>
    <property type="match status" value="1"/>
</dbReference>
<keyword evidence="1 9" id="KW-0963">Cytoplasm</keyword>
<accession>A0ABQ5N414</accession>
<dbReference type="InterPro" id="IPR003711">
    <property type="entry name" value="CarD-like/TRCF_RID"/>
</dbReference>
<dbReference type="SMART" id="SM01058">
    <property type="entry name" value="CarD_TRCF"/>
    <property type="match status" value="1"/>
</dbReference>
<evidence type="ECO:0000313" key="13">
    <source>
        <dbReference type="Proteomes" id="UP001208567"/>
    </source>
</evidence>
<feature type="domain" description="Helicase ATP-binding" evidence="10">
    <location>
        <begin position="641"/>
        <end position="802"/>
    </location>
</feature>
<keyword evidence="8 9" id="KW-0234">DNA repair</keyword>
<evidence type="ECO:0000256" key="6">
    <source>
        <dbReference type="ARBA" id="ARBA00022840"/>
    </source>
</evidence>
<gene>
    <name evidence="9 12" type="primary">mfd</name>
    <name evidence="12" type="ORF">bsdE14_13630</name>
</gene>
<dbReference type="Pfam" id="PF00271">
    <property type="entry name" value="Helicase_C"/>
    <property type="match status" value="1"/>
</dbReference>
<dbReference type="InterPro" id="IPR036101">
    <property type="entry name" value="CarD-like/TRCF_RID_sf"/>
</dbReference>
<dbReference type="RefSeq" id="WP_264849227.1">
    <property type="nucleotide sequence ID" value="NZ_BRXR01000001.1"/>
</dbReference>
<sequence>MRLNGLMKPLKESREFKTIMDAIEGNKFPVGVYGLSESARSYLINGVFEELDKPFMVFTHSDVEAKNLYEDLSFYYPNVYYFPTKEVVFYNVDAISGDLRWERLKVIKEMMQPGKKIVVASIEALASTYIPPELYRKYTFKFKLGDTINLDDLSEKLVHCGYERIDIVESKGQFSIRGGIMDIYPPYSAVPYRIELFGDEVDSVRSFNTESQRSIEKVKFVEIFPAKEMIFNKESMENAISDIEKDLKSVLDGLNRKKDKETIDRITAAINTNLESLKNNWTFETIDSFLPYFYKTTSSFLDYMADAFIIIDDAQRCKGKLDSVYFEFEENYKGFLQRGNILPKQGKLLIEKEVIMERLSLSDVLTLTMIPKSNAVLPPRSIVSFSQITLHNYHGQLDLLIEDIKDKKARGFRTIILSGTRPRGERLVSTLKDRGIESIYSDVLNDLQNGQVAITFGNQLKGFEYPDLRLCVISDKEVFGESKRKINKTPKKGVGKIKSFTELKPGDYVVHTNHGIGVFKGVRQLELDGHKKDYLELSYASGDKLYVPVDQLDLVQKYIGTEGKEPKVSKLGGNEWAKAKSKVKKSIADIAEDLMKLYAARATLRGHKFNKDTVWQKQFEEEFPYEETPDQLSAIEEIKKDMESYKPMDRLLCGDVGYGKTEVAIRAAFKAVMDGKQVALLVPTTILAEQHYNNMMQRFSDFPVKIDMISRFRTSAQQKATLKALKEGNVDILIGTHRILQKDLQFKDLGLLIIDEEQRFGVTHKEKIKEFKKNVDVLTLTATPIPRTLHMSLVGVRDISVIETPPEERYPIQTYVVEFNDQLIRDAIMRELNRGGQIYFVYNRVESIKDMAAYLSKLVPESRIAIAHGQMTERELETVVVDYMKHNYDILLCTTIIETGMDIPNVNTIIICDADKMGLSQLYQLRGRVGRSNRIAYAYLTYKKDKVLTEVAEKRLKAIKEFTELGSGFKIAMKDLEIRGAGNMMGSAQHGHMAAIGYDLYCRMLEDTVRLIRGDIEKEPIETTVEIKVDAYIPADYISDEVQKIEIYKKIAAIGSYDDMMDVIEEIEDRYSDIPQSVYNLMNISYIRSLGRAIGIEEIKEKGNEIIFTFESKDSFDKKLVDYIIKNYNRKMAFKNDIKPLLLYKIDTIKKEELISNLKELLEKFTSVVEIN</sequence>
<dbReference type="PANTHER" id="PTHR47964">
    <property type="entry name" value="ATP-DEPENDENT DNA HELICASE HOMOLOG RECG, CHLOROPLASTIC"/>
    <property type="match status" value="1"/>
</dbReference>
<dbReference type="Gene3D" id="3.30.2060.10">
    <property type="entry name" value="Penicillin-binding protein 1b domain"/>
    <property type="match status" value="1"/>
</dbReference>
<dbReference type="Gene3D" id="3.90.1150.50">
    <property type="entry name" value="Transcription-repair-coupling factor, D7 domain"/>
    <property type="match status" value="1"/>
</dbReference>
<dbReference type="Pfam" id="PF17757">
    <property type="entry name" value="UvrB_inter"/>
    <property type="match status" value="1"/>
</dbReference>
<comment type="similarity">
    <text evidence="9">In the N-terminal section; belongs to the UvrB family.</text>
</comment>
<keyword evidence="3 9" id="KW-0227">DNA damage</keyword>
<comment type="function">
    <text evidence="9">Couples transcription and DNA repair by recognizing RNA polymerase (RNAP) stalled at DNA lesions. Mediates ATP-dependent release of RNAP and its truncated transcript from the DNA, and recruitment of nucleotide excision repair machinery to the damaged site.</text>
</comment>
<dbReference type="NCBIfam" id="TIGR00580">
    <property type="entry name" value="mfd"/>
    <property type="match status" value="1"/>
</dbReference>
<dbReference type="SUPFAM" id="SSF52540">
    <property type="entry name" value="P-loop containing nucleoside triphosphate hydrolases"/>
    <property type="match status" value="4"/>
</dbReference>
<dbReference type="SUPFAM" id="SSF143517">
    <property type="entry name" value="TRCF domain-like"/>
    <property type="match status" value="1"/>
</dbReference>
<evidence type="ECO:0000256" key="4">
    <source>
        <dbReference type="ARBA" id="ARBA00022801"/>
    </source>
</evidence>
<reference evidence="12 13" key="1">
    <citation type="journal article" date="2024" name="Int. J. Syst. Evol. Microbiol.">
        <title>Clostridium omnivorum sp. nov., isolated from anoxic soil under the treatment of reductive soil disinfestation.</title>
        <authorList>
            <person name="Ueki A."/>
            <person name="Tonouchi A."/>
            <person name="Kaku N."/>
            <person name="Honma S."/>
            <person name="Ueki K."/>
        </authorList>
    </citation>
    <scope>NUCLEOTIDE SEQUENCE [LARGE SCALE GENOMIC DNA]</scope>
    <source>
        <strain evidence="12 13">E14</strain>
    </source>
</reference>
<dbReference type="InterPro" id="IPR037235">
    <property type="entry name" value="TRCF-like_C_D7"/>
</dbReference>
<proteinExistence type="inferred from homology"/>
<dbReference type="EC" id="3.6.4.-" evidence="9"/>
<evidence type="ECO:0000313" key="12">
    <source>
        <dbReference type="EMBL" id="GLC29953.1"/>
    </source>
</evidence>
<dbReference type="SMART" id="SM00490">
    <property type="entry name" value="HELICc"/>
    <property type="match status" value="1"/>
</dbReference>
<dbReference type="SUPFAM" id="SSF141259">
    <property type="entry name" value="CarD-like"/>
    <property type="match status" value="1"/>
</dbReference>
<dbReference type="PROSITE" id="PS51194">
    <property type="entry name" value="HELICASE_CTER"/>
    <property type="match status" value="1"/>
</dbReference>
<dbReference type="PANTHER" id="PTHR47964:SF1">
    <property type="entry name" value="ATP-DEPENDENT DNA HELICASE HOMOLOG RECG, CHLOROPLASTIC"/>
    <property type="match status" value="1"/>
</dbReference>
<evidence type="ECO:0000256" key="9">
    <source>
        <dbReference type="HAMAP-Rule" id="MF_00969"/>
    </source>
</evidence>
<organism evidence="12 13">
    <name type="scientific">Clostridium omnivorum</name>
    <dbReference type="NCBI Taxonomy" id="1604902"/>
    <lineage>
        <taxon>Bacteria</taxon>
        <taxon>Bacillati</taxon>
        <taxon>Bacillota</taxon>
        <taxon>Clostridia</taxon>
        <taxon>Eubacteriales</taxon>
        <taxon>Clostridiaceae</taxon>
        <taxon>Clostridium</taxon>
    </lineage>
</organism>
<dbReference type="InterPro" id="IPR011545">
    <property type="entry name" value="DEAD/DEAH_box_helicase_dom"/>
</dbReference>
<evidence type="ECO:0000256" key="3">
    <source>
        <dbReference type="ARBA" id="ARBA00022763"/>
    </source>
</evidence>
<dbReference type="PROSITE" id="PS51192">
    <property type="entry name" value="HELICASE_ATP_BIND_1"/>
    <property type="match status" value="1"/>
</dbReference>
<dbReference type="InterPro" id="IPR047112">
    <property type="entry name" value="RecG/Mfd"/>
</dbReference>
<evidence type="ECO:0000259" key="11">
    <source>
        <dbReference type="PROSITE" id="PS51194"/>
    </source>
</evidence>
<protein>
    <recommendedName>
        <fullName evidence="9">Transcription-repair-coupling factor</fullName>
        <shortName evidence="9">TRCF</shortName>
        <ecNumber evidence="9">3.6.4.-</ecNumber>
    </recommendedName>
</protein>
<dbReference type="Gene3D" id="3.40.50.11180">
    <property type="match status" value="1"/>
</dbReference>
<comment type="caution">
    <text evidence="12">The sequence shown here is derived from an EMBL/GenBank/DDBJ whole genome shotgun (WGS) entry which is preliminary data.</text>
</comment>
<comment type="similarity">
    <text evidence="9">In the C-terminal section; belongs to the helicase family. RecG subfamily.</text>
</comment>